<dbReference type="AlphaFoldDB" id="A0A9X1LRH9"/>
<protein>
    <submittedName>
        <fullName evidence="1">PqqD family protein</fullName>
    </submittedName>
</protein>
<dbReference type="InterPro" id="IPR041881">
    <property type="entry name" value="PqqD_sf"/>
</dbReference>
<accession>A0A9X1LRH9</accession>
<dbReference type="InterPro" id="IPR008792">
    <property type="entry name" value="PQQD"/>
</dbReference>
<dbReference type="EMBL" id="JAGTTN010000001">
    <property type="protein sequence ID" value="MCC2030742.1"/>
    <property type="molecule type" value="Genomic_DNA"/>
</dbReference>
<dbReference type="Gene3D" id="1.10.10.1150">
    <property type="entry name" value="Coenzyme PQQ synthesis protein D (PqqD)"/>
    <property type="match status" value="1"/>
</dbReference>
<comment type="caution">
    <text evidence="1">The sequence shown here is derived from an EMBL/GenBank/DDBJ whole genome shotgun (WGS) entry which is preliminary data.</text>
</comment>
<evidence type="ECO:0000313" key="1">
    <source>
        <dbReference type="EMBL" id="MCC2030742.1"/>
    </source>
</evidence>
<proteinExistence type="predicted"/>
<keyword evidence="2" id="KW-1185">Reference proteome</keyword>
<dbReference type="Proteomes" id="UP001139354">
    <property type="component" value="Unassembled WGS sequence"/>
</dbReference>
<organism evidence="1 2">
    <name type="scientific">Microbacterium allomyrinae</name>
    <dbReference type="NCBI Taxonomy" id="2830666"/>
    <lineage>
        <taxon>Bacteria</taxon>
        <taxon>Bacillati</taxon>
        <taxon>Actinomycetota</taxon>
        <taxon>Actinomycetes</taxon>
        <taxon>Micrococcales</taxon>
        <taxon>Microbacteriaceae</taxon>
        <taxon>Microbacterium</taxon>
    </lineage>
</organism>
<sequence>MTAEVLPVHHGEPAVPVRRAAALAIVDSDDRLVVLRLDDERCEPHVLRGTAIALWREIDGERSADAIIEALVERFDADFGTVRRDVLACLDTMRRTGLIEREQFGSP</sequence>
<dbReference type="RefSeq" id="WP_229382643.1">
    <property type="nucleotide sequence ID" value="NZ_JAGTTN010000001.1"/>
</dbReference>
<gene>
    <name evidence="1" type="ORF">KEC57_00925</name>
</gene>
<dbReference type="Pfam" id="PF05402">
    <property type="entry name" value="PqqD"/>
    <property type="match status" value="1"/>
</dbReference>
<evidence type="ECO:0000313" key="2">
    <source>
        <dbReference type="Proteomes" id="UP001139354"/>
    </source>
</evidence>
<name>A0A9X1LRH9_9MICO</name>
<reference evidence="1" key="1">
    <citation type="submission" date="2021-04" db="EMBL/GenBank/DDBJ databases">
        <title>Microbacterium tenobrionis sp. nov. and Microbacterium allomyrinae sp. nov., isolated from larvae of Tenobrio molitor and Allomyrina dichotoma, respectively.</title>
        <authorList>
            <person name="Lee S.D."/>
        </authorList>
    </citation>
    <scope>NUCLEOTIDE SEQUENCE</scope>
    <source>
        <strain evidence="1">BWT-G7</strain>
    </source>
</reference>